<dbReference type="Proteomes" id="UP001217918">
    <property type="component" value="Unassembled WGS sequence"/>
</dbReference>
<protein>
    <submittedName>
        <fullName evidence="1">Uncharacterized protein</fullName>
    </submittedName>
</protein>
<keyword evidence="2" id="KW-1185">Reference proteome</keyword>
<dbReference type="AlphaFoldDB" id="A0AAD9MEE1"/>
<reference evidence="1" key="1">
    <citation type="journal article" date="2023" name="Mol. Plant Microbe Interact.">
        <title>Elucidating the Obligate Nature and Biological Capacity of an Invasive Fungal Corn Pathogen.</title>
        <authorList>
            <person name="MacCready J.S."/>
            <person name="Roggenkamp E.M."/>
            <person name="Gdanetz K."/>
            <person name="Chilvers M.I."/>
        </authorList>
    </citation>
    <scope>NUCLEOTIDE SEQUENCE</scope>
    <source>
        <strain evidence="1">PM02</strain>
    </source>
</reference>
<sequence>MSFRTDPTRPLNYSRDIDLDFPNTKTGLLYSTEDKPLKRPVGANLENFLFSARITLPLQWQEFFKAKKVYPKRLERVRQSSVASLPINRSIRLHPSKIERGKSIVRR</sequence>
<dbReference type="EMBL" id="JAQQPM010000003">
    <property type="protein sequence ID" value="KAK2069901.1"/>
    <property type="molecule type" value="Genomic_DNA"/>
</dbReference>
<evidence type="ECO:0000313" key="2">
    <source>
        <dbReference type="Proteomes" id="UP001217918"/>
    </source>
</evidence>
<evidence type="ECO:0000313" key="1">
    <source>
        <dbReference type="EMBL" id="KAK2069901.1"/>
    </source>
</evidence>
<gene>
    <name evidence="1" type="ORF">P8C59_004444</name>
</gene>
<accession>A0AAD9MEE1</accession>
<organism evidence="1 2">
    <name type="scientific">Phyllachora maydis</name>
    <dbReference type="NCBI Taxonomy" id="1825666"/>
    <lineage>
        <taxon>Eukaryota</taxon>
        <taxon>Fungi</taxon>
        <taxon>Dikarya</taxon>
        <taxon>Ascomycota</taxon>
        <taxon>Pezizomycotina</taxon>
        <taxon>Sordariomycetes</taxon>
        <taxon>Sordariomycetidae</taxon>
        <taxon>Phyllachorales</taxon>
        <taxon>Phyllachoraceae</taxon>
        <taxon>Phyllachora</taxon>
    </lineage>
</organism>
<proteinExistence type="predicted"/>
<name>A0AAD9MEE1_9PEZI</name>
<comment type="caution">
    <text evidence="1">The sequence shown here is derived from an EMBL/GenBank/DDBJ whole genome shotgun (WGS) entry which is preliminary data.</text>
</comment>